<dbReference type="GO" id="GO:0005886">
    <property type="term" value="C:plasma membrane"/>
    <property type="evidence" value="ECO:0007669"/>
    <property type="project" value="UniProtKB-SubCell"/>
</dbReference>
<dbReference type="GO" id="GO:0015031">
    <property type="term" value="P:protein transport"/>
    <property type="evidence" value="ECO:0007669"/>
    <property type="project" value="UniProtKB-KW"/>
</dbReference>
<dbReference type="Proteomes" id="UP001144805">
    <property type="component" value="Unassembled WGS sequence"/>
</dbReference>
<evidence type="ECO:0000313" key="11">
    <source>
        <dbReference type="EMBL" id="MCX5568455.1"/>
    </source>
</evidence>
<evidence type="ECO:0000256" key="6">
    <source>
        <dbReference type="ARBA" id="ARBA00022927"/>
    </source>
</evidence>
<comment type="similarity">
    <text evidence="9">Belongs to the binding-protein-dependent transport system permease family.</text>
</comment>
<evidence type="ECO:0000256" key="8">
    <source>
        <dbReference type="ARBA" id="ARBA00023136"/>
    </source>
</evidence>
<dbReference type="EMBL" id="JAPKNK010000002">
    <property type="protein sequence ID" value="MCX5568455.1"/>
    <property type="molecule type" value="Genomic_DNA"/>
</dbReference>
<feature type="transmembrane region" description="Helical" evidence="9">
    <location>
        <begin position="155"/>
        <end position="173"/>
    </location>
</feature>
<comment type="subcellular location">
    <subcellularLocation>
        <location evidence="1 9">Cell membrane</location>
        <topology evidence="1 9">Multi-pass membrane protein</topology>
    </subcellularLocation>
</comment>
<keyword evidence="5" id="KW-0571">Peptide transport</keyword>
<keyword evidence="4 9" id="KW-0812">Transmembrane</keyword>
<dbReference type="AlphaFoldDB" id="A0A9X3DYZ9"/>
<evidence type="ECO:0000256" key="9">
    <source>
        <dbReference type="RuleBase" id="RU363032"/>
    </source>
</evidence>
<evidence type="ECO:0000259" key="10">
    <source>
        <dbReference type="PROSITE" id="PS50928"/>
    </source>
</evidence>
<dbReference type="CDD" id="cd06261">
    <property type="entry name" value="TM_PBP2"/>
    <property type="match status" value="1"/>
</dbReference>
<gene>
    <name evidence="11" type="ORF">OSH07_04545</name>
</gene>
<dbReference type="PANTHER" id="PTHR43386:SF1">
    <property type="entry name" value="D,D-DIPEPTIDE TRANSPORT SYSTEM PERMEASE PROTEIN DDPC-RELATED"/>
    <property type="match status" value="1"/>
</dbReference>
<dbReference type="PANTHER" id="PTHR43386">
    <property type="entry name" value="OLIGOPEPTIDE TRANSPORT SYSTEM PERMEASE PROTEIN APPC"/>
    <property type="match status" value="1"/>
</dbReference>
<name>A0A9X3DYZ9_9HYPH</name>
<evidence type="ECO:0000256" key="5">
    <source>
        <dbReference type="ARBA" id="ARBA00022856"/>
    </source>
</evidence>
<dbReference type="Gene3D" id="1.10.3720.10">
    <property type="entry name" value="MetI-like"/>
    <property type="match status" value="1"/>
</dbReference>
<feature type="transmembrane region" description="Helical" evidence="9">
    <location>
        <begin position="219"/>
        <end position="237"/>
    </location>
</feature>
<evidence type="ECO:0000256" key="7">
    <source>
        <dbReference type="ARBA" id="ARBA00022989"/>
    </source>
</evidence>
<feature type="domain" description="ABC transmembrane type-1" evidence="10">
    <location>
        <begin position="90"/>
        <end position="279"/>
    </location>
</feature>
<keyword evidence="6" id="KW-0653">Protein transport</keyword>
<feature type="transmembrane region" description="Helical" evidence="9">
    <location>
        <begin position="257"/>
        <end position="278"/>
    </location>
</feature>
<protein>
    <submittedName>
        <fullName evidence="11">ABC transporter permease</fullName>
    </submittedName>
</protein>
<dbReference type="GO" id="GO:0015833">
    <property type="term" value="P:peptide transport"/>
    <property type="evidence" value="ECO:0007669"/>
    <property type="project" value="UniProtKB-KW"/>
</dbReference>
<dbReference type="Pfam" id="PF00528">
    <property type="entry name" value="BPD_transp_1"/>
    <property type="match status" value="1"/>
</dbReference>
<proteinExistence type="inferred from homology"/>
<keyword evidence="2 9" id="KW-0813">Transport</keyword>
<accession>A0A9X3DYZ9</accession>
<evidence type="ECO:0000256" key="2">
    <source>
        <dbReference type="ARBA" id="ARBA00022448"/>
    </source>
</evidence>
<sequence>MSEPDSPVIASRTRSKAWTAYAADPLSVIGLFIVVAIVLLAIFAPFVTPYPDHVGPTGDFAAMTAAPSGDYWFGTDMIGRDLFTRIIFGYRLSLIMAVVVLAIATPIGVVVGLVAGYRGGWTDYILMRITDVFLAVPPLVLAMAIMGFLQPTLLNGMLAITAMWWPWYARLIYNVTRAEAQEGYVLAAETVGASTAHILFREILPNCWPSILTKMTLDVGFVILMASSLSFLGLGVQPPTPDLGSMVADGAKYMPDAWWLTVFPAIAILLVVLGFNLVGDGLREAFEAES</sequence>
<evidence type="ECO:0000256" key="4">
    <source>
        <dbReference type="ARBA" id="ARBA00022692"/>
    </source>
</evidence>
<evidence type="ECO:0000313" key="12">
    <source>
        <dbReference type="Proteomes" id="UP001144805"/>
    </source>
</evidence>
<evidence type="ECO:0000256" key="3">
    <source>
        <dbReference type="ARBA" id="ARBA00022475"/>
    </source>
</evidence>
<feature type="transmembrane region" description="Helical" evidence="9">
    <location>
        <begin position="21"/>
        <end position="47"/>
    </location>
</feature>
<dbReference type="GO" id="GO:0055085">
    <property type="term" value="P:transmembrane transport"/>
    <property type="evidence" value="ECO:0007669"/>
    <property type="project" value="InterPro"/>
</dbReference>
<dbReference type="RefSeq" id="WP_266337437.1">
    <property type="nucleotide sequence ID" value="NZ_JAPKNK010000002.1"/>
</dbReference>
<dbReference type="InterPro" id="IPR050366">
    <property type="entry name" value="BP-dependent_transpt_permease"/>
</dbReference>
<reference evidence="11" key="1">
    <citation type="submission" date="2022-11" db="EMBL/GenBank/DDBJ databases">
        <title>Biodiversity and phylogenetic relationships of bacteria.</title>
        <authorList>
            <person name="Machado R.A.R."/>
            <person name="Bhat A."/>
            <person name="Loulou A."/>
            <person name="Kallel S."/>
        </authorList>
    </citation>
    <scope>NUCLEOTIDE SEQUENCE</scope>
    <source>
        <strain evidence="11">K-TC2</strain>
    </source>
</reference>
<keyword evidence="7 9" id="KW-1133">Transmembrane helix</keyword>
<comment type="caution">
    <text evidence="11">The sequence shown here is derived from an EMBL/GenBank/DDBJ whole genome shotgun (WGS) entry which is preliminary data.</text>
</comment>
<evidence type="ECO:0000256" key="1">
    <source>
        <dbReference type="ARBA" id="ARBA00004651"/>
    </source>
</evidence>
<organism evidence="11 12">
    <name type="scientific">Kaistia nematophila</name>
    <dbReference type="NCBI Taxonomy" id="2994654"/>
    <lineage>
        <taxon>Bacteria</taxon>
        <taxon>Pseudomonadati</taxon>
        <taxon>Pseudomonadota</taxon>
        <taxon>Alphaproteobacteria</taxon>
        <taxon>Hyphomicrobiales</taxon>
        <taxon>Kaistiaceae</taxon>
        <taxon>Kaistia</taxon>
    </lineage>
</organism>
<dbReference type="InterPro" id="IPR035906">
    <property type="entry name" value="MetI-like_sf"/>
</dbReference>
<dbReference type="Pfam" id="PF12911">
    <property type="entry name" value="OppC_N"/>
    <property type="match status" value="1"/>
</dbReference>
<feature type="transmembrane region" description="Helical" evidence="9">
    <location>
        <begin position="129"/>
        <end position="149"/>
    </location>
</feature>
<dbReference type="InterPro" id="IPR000515">
    <property type="entry name" value="MetI-like"/>
</dbReference>
<feature type="transmembrane region" description="Helical" evidence="9">
    <location>
        <begin position="92"/>
        <end position="117"/>
    </location>
</feature>
<dbReference type="InterPro" id="IPR025966">
    <property type="entry name" value="OppC_N"/>
</dbReference>
<keyword evidence="3" id="KW-1003">Cell membrane</keyword>
<keyword evidence="12" id="KW-1185">Reference proteome</keyword>
<dbReference type="PROSITE" id="PS50928">
    <property type="entry name" value="ABC_TM1"/>
    <property type="match status" value="1"/>
</dbReference>
<dbReference type="SUPFAM" id="SSF161098">
    <property type="entry name" value="MetI-like"/>
    <property type="match status" value="1"/>
</dbReference>
<keyword evidence="8 9" id="KW-0472">Membrane</keyword>